<comment type="similarity">
    <text evidence="2">Belongs to the peptidase C54 family.</text>
</comment>
<feature type="region of interest" description="Disordered" evidence="12">
    <location>
        <begin position="412"/>
        <end position="451"/>
    </location>
</feature>
<evidence type="ECO:0000313" key="15">
    <source>
        <dbReference type="Proteomes" id="UP000723463"/>
    </source>
</evidence>
<feature type="compositionally biased region" description="Low complexity" evidence="12">
    <location>
        <begin position="608"/>
        <end position="622"/>
    </location>
</feature>
<feature type="region of interest" description="Disordered" evidence="12">
    <location>
        <begin position="71"/>
        <end position="91"/>
    </location>
</feature>
<dbReference type="GO" id="GO:0019786">
    <property type="term" value="F:protein-phosphatidylethanolamide deconjugating activity"/>
    <property type="evidence" value="ECO:0007669"/>
    <property type="project" value="InterPro"/>
</dbReference>
<feature type="region of interest" description="Disordered" evidence="12">
    <location>
        <begin position="817"/>
        <end position="842"/>
    </location>
</feature>
<keyword evidence="6" id="KW-0378">Hydrolase</keyword>
<feature type="compositionally biased region" description="Basic and acidic residues" evidence="12">
    <location>
        <begin position="141"/>
        <end position="153"/>
    </location>
</feature>
<feature type="compositionally biased region" description="Low complexity" evidence="12">
    <location>
        <begin position="423"/>
        <end position="435"/>
    </location>
</feature>
<dbReference type="GO" id="GO:0035973">
    <property type="term" value="P:aggrephagy"/>
    <property type="evidence" value="ECO:0007669"/>
    <property type="project" value="TreeGrafter"/>
</dbReference>
<evidence type="ECO:0000256" key="3">
    <source>
        <dbReference type="ARBA" id="ARBA00022448"/>
    </source>
</evidence>
<dbReference type="GO" id="GO:0015031">
    <property type="term" value="P:protein transport"/>
    <property type="evidence" value="ECO:0007669"/>
    <property type="project" value="UniProtKB-KW"/>
</dbReference>
<accession>A0A9P6JZQ7</accession>
<comment type="catalytic activity">
    <reaction evidence="10">
        <text>[protein]-C-terminal L-amino acid-glycyl-phosphatidylethanolamide + H2O = [protein]-C-terminal L-amino acid-glycine + a 1,2-diacyl-sn-glycero-3-phosphoethanolamine</text>
        <dbReference type="Rhea" id="RHEA:67548"/>
        <dbReference type="Rhea" id="RHEA-COMP:17323"/>
        <dbReference type="Rhea" id="RHEA-COMP:17324"/>
        <dbReference type="ChEBI" id="CHEBI:15377"/>
        <dbReference type="ChEBI" id="CHEBI:64612"/>
        <dbReference type="ChEBI" id="CHEBI:172940"/>
        <dbReference type="ChEBI" id="CHEBI:172941"/>
    </reaction>
    <physiologicalReaction direction="left-to-right" evidence="10">
        <dbReference type="Rhea" id="RHEA:67549"/>
    </physiologicalReaction>
</comment>
<feature type="compositionally biased region" description="Low complexity" evidence="12">
    <location>
        <begin position="945"/>
        <end position="956"/>
    </location>
</feature>
<evidence type="ECO:0000256" key="12">
    <source>
        <dbReference type="SAM" id="MobiDB-lite"/>
    </source>
</evidence>
<dbReference type="Proteomes" id="UP000723463">
    <property type="component" value="Unassembled WGS sequence"/>
</dbReference>
<evidence type="ECO:0000256" key="8">
    <source>
        <dbReference type="ARBA" id="ARBA00022927"/>
    </source>
</evidence>
<keyword evidence="3" id="KW-0813">Transport</keyword>
<gene>
    <name evidence="14" type="primary">ATG4B_2</name>
    <name evidence="14" type="ORF">EC957_004667</name>
</gene>
<dbReference type="InterPro" id="IPR038765">
    <property type="entry name" value="Papain-like_cys_pep_sf"/>
</dbReference>
<feature type="compositionally biased region" description="Basic and acidic residues" evidence="12">
    <location>
        <begin position="664"/>
        <end position="727"/>
    </location>
</feature>
<keyword evidence="5 14" id="KW-0645">Protease</keyword>
<feature type="region of interest" description="Disordered" evidence="12">
    <location>
        <begin position="1660"/>
        <end position="1680"/>
    </location>
</feature>
<feature type="region of interest" description="Disordered" evidence="12">
    <location>
        <begin position="176"/>
        <end position="197"/>
    </location>
</feature>
<reference evidence="14" key="1">
    <citation type="journal article" date="2020" name="Fungal Divers.">
        <title>Resolving the Mortierellaceae phylogeny through synthesis of multi-gene phylogenetics and phylogenomics.</title>
        <authorList>
            <person name="Vandepol N."/>
            <person name="Liber J."/>
            <person name="Desiro A."/>
            <person name="Na H."/>
            <person name="Kennedy M."/>
            <person name="Barry K."/>
            <person name="Grigoriev I.V."/>
            <person name="Miller A.N."/>
            <person name="O'Donnell K."/>
            <person name="Stajich J.E."/>
            <person name="Bonito G."/>
        </authorList>
    </citation>
    <scope>NUCLEOTIDE SEQUENCE</scope>
    <source>
        <strain evidence="14">NRRL 2591</strain>
    </source>
</reference>
<evidence type="ECO:0000313" key="14">
    <source>
        <dbReference type="EMBL" id="KAF9540070.1"/>
    </source>
</evidence>
<feature type="compositionally biased region" description="Gly residues" evidence="12">
    <location>
        <begin position="588"/>
        <end position="607"/>
    </location>
</feature>
<dbReference type="Pfam" id="PF03416">
    <property type="entry name" value="Peptidase_C54"/>
    <property type="match status" value="1"/>
</dbReference>
<dbReference type="InterPro" id="IPR005078">
    <property type="entry name" value="Peptidase_C54"/>
</dbReference>
<feature type="compositionally biased region" description="Low complexity" evidence="12">
    <location>
        <begin position="130"/>
        <end position="140"/>
    </location>
</feature>
<feature type="compositionally biased region" description="Low complexity" evidence="12">
    <location>
        <begin position="187"/>
        <end position="197"/>
    </location>
</feature>
<feature type="compositionally biased region" description="Polar residues" evidence="12">
    <location>
        <begin position="1127"/>
        <end position="1149"/>
    </location>
</feature>
<evidence type="ECO:0000256" key="10">
    <source>
        <dbReference type="ARBA" id="ARBA00029362"/>
    </source>
</evidence>
<keyword evidence="8" id="KW-0653">Protein transport</keyword>
<feature type="region of interest" description="Disordered" evidence="12">
    <location>
        <begin position="1127"/>
        <end position="1151"/>
    </location>
</feature>
<feature type="region of interest" description="Disordered" evidence="12">
    <location>
        <begin position="897"/>
        <end position="971"/>
    </location>
</feature>
<evidence type="ECO:0000259" key="13">
    <source>
        <dbReference type="Pfam" id="PF03416"/>
    </source>
</evidence>
<evidence type="ECO:0000256" key="7">
    <source>
        <dbReference type="ARBA" id="ARBA00022807"/>
    </source>
</evidence>
<protein>
    <recommendedName>
        <fullName evidence="11">Autophagy-related protein 4</fullName>
    </recommendedName>
</protein>
<feature type="compositionally biased region" description="Basic and acidic residues" evidence="12">
    <location>
        <begin position="930"/>
        <end position="944"/>
    </location>
</feature>
<dbReference type="SUPFAM" id="SSF54001">
    <property type="entry name" value="Cysteine proteinases"/>
    <property type="match status" value="1"/>
</dbReference>
<feature type="region of interest" description="Disordered" evidence="12">
    <location>
        <begin position="773"/>
        <end position="801"/>
    </location>
</feature>
<dbReference type="GO" id="GO:0004197">
    <property type="term" value="F:cysteine-type endopeptidase activity"/>
    <property type="evidence" value="ECO:0007669"/>
    <property type="project" value="TreeGrafter"/>
</dbReference>
<evidence type="ECO:0000256" key="5">
    <source>
        <dbReference type="ARBA" id="ARBA00022670"/>
    </source>
</evidence>
<keyword evidence="9" id="KW-0072">Autophagy</keyword>
<evidence type="ECO:0000256" key="4">
    <source>
        <dbReference type="ARBA" id="ARBA00022490"/>
    </source>
</evidence>
<evidence type="ECO:0000256" key="11">
    <source>
        <dbReference type="ARBA" id="ARBA00030240"/>
    </source>
</evidence>
<feature type="region of interest" description="Disordered" evidence="12">
    <location>
        <begin position="126"/>
        <end position="153"/>
    </location>
</feature>
<dbReference type="GO" id="GO:0034727">
    <property type="term" value="P:piecemeal microautophagy of the nucleus"/>
    <property type="evidence" value="ECO:0007669"/>
    <property type="project" value="TreeGrafter"/>
</dbReference>
<dbReference type="PANTHER" id="PTHR22624">
    <property type="entry name" value="CYSTEINE PROTEASE ATG4"/>
    <property type="match status" value="1"/>
</dbReference>
<comment type="subcellular location">
    <subcellularLocation>
        <location evidence="1">Cytoplasm</location>
    </subcellularLocation>
</comment>
<dbReference type="GO" id="GO:0000045">
    <property type="term" value="P:autophagosome assembly"/>
    <property type="evidence" value="ECO:0007669"/>
    <property type="project" value="TreeGrafter"/>
</dbReference>
<dbReference type="GO" id="GO:0005737">
    <property type="term" value="C:cytoplasm"/>
    <property type="evidence" value="ECO:0007669"/>
    <property type="project" value="UniProtKB-SubCell"/>
</dbReference>
<dbReference type="InterPro" id="IPR046792">
    <property type="entry name" value="Peptidase_C54_cat"/>
</dbReference>
<keyword evidence="7" id="KW-0788">Thiol protease</keyword>
<dbReference type="EMBL" id="JAAAXW010000216">
    <property type="protein sequence ID" value="KAF9540070.1"/>
    <property type="molecule type" value="Genomic_DNA"/>
</dbReference>
<proteinExistence type="inferred from homology"/>
<organism evidence="14 15">
    <name type="scientific">Mortierella hygrophila</name>
    <dbReference type="NCBI Taxonomy" id="979708"/>
    <lineage>
        <taxon>Eukaryota</taxon>
        <taxon>Fungi</taxon>
        <taxon>Fungi incertae sedis</taxon>
        <taxon>Mucoromycota</taxon>
        <taxon>Mortierellomycotina</taxon>
        <taxon>Mortierellomycetes</taxon>
        <taxon>Mortierellales</taxon>
        <taxon>Mortierellaceae</taxon>
        <taxon>Mortierella</taxon>
    </lineage>
</organism>
<name>A0A9P6JZQ7_9FUNG</name>
<feature type="region of interest" description="Disordered" evidence="12">
    <location>
        <begin position="1"/>
        <end position="25"/>
    </location>
</feature>
<comment type="caution">
    <text evidence="14">The sequence shown here is derived from an EMBL/GenBank/DDBJ whole genome shotgun (WGS) entry which is preliminary data.</text>
</comment>
<feature type="domain" description="Peptidase C54 catalytic" evidence="13">
    <location>
        <begin position="976"/>
        <end position="1265"/>
    </location>
</feature>
<evidence type="ECO:0000256" key="6">
    <source>
        <dbReference type="ARBA" id="ARBA00022801"/>
    </source>
</evidence>
<dbReference type="PANTHER" id="PTHR22624:SF49">
    <property type="entry name" value="CYSTEINE PROTEASE"/>
    <property type="match status" value="1"/>
</dbReference>
<evidence type="ECO:0000256" key="9">
    <source>
        <dbReference type="ARBA" id="ARBA00023006"/>
    </source>
</evidence>
<sequence length="1721" mass="188762">MDYTTTTSSSVTTTTKSKTTVKGSLPAAPLPLLPLEVRPSFTRSRSQQNLASPTRLYNTVSSALGRSRVDLLSSPSSEQPPAVPPIPSSYAAQQQSPSAFATMQKVYQSYEDISFWSTLYAQHHVHTRQENQGGEKQQQNQRREQQQQRRQDCGEAAGSIKVWQVLTKTVLDDNLATTKPTPEQHSQKQQLQQQQLSQPNVHFERLPIKVQTSASALSTDGRPFSIVFFFTVETAPMTLWYLESAFTQSSTVHEHMELMGTFQPNDARDPTSFYIYETHAFNVVQPIQEDTMLDIHVQNPDGTIYAEFSYTFIKESRVGTSTSSVSSSTLSMPNSPRTAAHQENIRCSNTDDTDGIAFAATTTTATSLLKGATIIKAQSTTAATNDVEVPLSPALSPLDGYDLIERESPSSPGYFSVFKDGQSSALSSSPSPSSSTKRTEPCAPSLPSSSVISESSTQVSLLHNSVTVAGFEQDELEQEEDDDEHEESEAVFVESLSEEPDAGEHFMQATSEFFSKMGYWLYNSKVIQYISRDDRSRIKTLFQTDDIWILGVIYTFDQSELPLSLHEAPRSRKSSTLQAHAITASRSGGNGGGGSGGGGGGGGGGAVGDSKVSSVSSTSPVSDHGGPELLQPKLMADRPRSQTINSPRVRADSDAHSRISTFSRRQDSYMDIPRSRSKERKLEKQRERELAKEDAKAKKLARAKERELEKEQQRQLEREKAKEKTRLKEQEKMQKFKAKISHPHFDRNSTLDGSKHLSAILALDSKEHGYLNVQREPQRKSQSIHGYQSGDRPNVGLGLSTDTVEPIQQGEITNSEYSQEPAALETSPEHSPPPPSERPRSTKQRLLNLPSALLTNLPRQRSPSSSSLALNKPWRAISPRSPTSRSKLPLVAALSSPSMPSLPHFPSNLSSPHSPELEYPAGILDPDETSETRPDTNGISRRDLSSSSRFSTTSHLSADRHPSLPPPSPNRATLTRFMADFQSRIWFTYRKEITRIEPSFYTSDAGWGCMMRTGQSLLAQAFVQVMLGRDWRAGPSASEESCKKYSTLLSWFADEPDRYYSIHNIAKMGVALDKRVGEWFGPSTVAHALKRLSYRHPDCPVAIMVSMDSTIEITELVNAATGKEIRSGQSYGTTSPGSPDPQRQPQQLPGQWKPVVVMMPARYGLDKLKEGYVANLKQLFKLPQFLGIAGGRPGRSLYFVAYQGHDLFYFDPHTVKARATHEEMSHCPSPSYHCNVVRTMDIMELDPSMMLGFLIRSMQDLVELMAEMKHSMDQRYSLFTIIGNPVLTAVSVPVPASAPAQIPAQTPAPILAPVPASTPAPMLAPVPTSAPNPIPVRAVTPTPAHTLAPSPTFAPSPVPAPAPILAPAPVPMPGPILAPVQTSALAPPIPAPAPVPMPGPILAPVQTSTPTPILARSLTPTPAPILAPSPIPSPAPVLVPAPAVAAVALNKEAAVVDVFIHRPSFDMPTLDQEVPETEEVAVEGEGEEEVDDGVIVVEEQVIVREEVEVEVVEEDVVESIVMDFTFEVLEQLALELAKLQPDEELVVVENKVEEEKAKEEEQLVALEEDVLVSLEGFDSTVMTPTPMSPVTSPAMSPVRSPMTCLMTDVDLDAPLPPLPQFKPLVPVQVHRPISTSPVDPRPKKEMKRITRAFQKEKWMIKPRSSKNKKVNSSSPPVEDVTTTMDEQTVYNYATMLGEEDAIFLHDQDTLSVKSFDSDISF</sequence>
<evidence type="ECO:0000256" key="1">
    <source>
        <dbReference type="ARBA" id="ARBA00004496"/>
    </source>
</evidence>
<keyword evidence="15" id="KW-1185">Reference proteome</keyword>
<dbReference type="GO" id="GO:0000423">
    <property type="term" value="P:mitophagy"/>
    <property type="evidence" value="ECO:0007669"/>
    <property type="project" value="TreeGrafter"/>
</dbReference>
<dbReference type="GO" id="GO:0016485">
    <property type="term" value="P:protein processing"/>
    <property type="evidence" value="ECO:0007669"/>
    <property type="project" value="TreeGrafter"/>
</dbReference>
<evidence type="ECO:0000256" key="2">
    <source>
        <dbReference type="ARBA" id="ARBA00010958"/>
    </source>
</evidence>
<keyword evidence="4" id="KW-0963">Cytoplasm</keyword>
<feature type="region of interest" description="Disordered" evidence="12">
    <location>
        <begin position="583"/>
        <end position="727"/>
    </location>
</feature>